<evidence type="ECO:0000256" key="2">
    <source>
        <dbReference type="HAMAP-Rule" id="MF_01940"/>
    </source>
</evidence>
<reference evidence="5" key="1">
    <citation type="submission" date="2018-09" db="EMBL/GenBank/DDBJ databases">
        <authorList>
            <person name="Zhu H."/>
        </authorList>
    </citation>
    <scope>NUCLEOTIDE SEQUENCE [LARGE SCALE GENOMIC DNA]</scope>
    <source>
        <strain evidence="5">K2W31S-8</strain>
    </source>
</reference>
<dbReference type="Gene3D" id="3.90.1140.10">
    <property type="entry name" value="Cyclic phosphodiesterase"/>
    <property type="match status" value="1"/>
</dbReference>
<dbReference type="SUPFAM" id="SSF55144">
    <property type="entry name" value="LigT-like"/>
    <property type="match status" value="1"/>
</dbReference>
<proteinExistence type="inferred from homology"/>
<feature type="active site" description="Proton acceptor" evidence="2">
    <location>
        <position position="123"/>
    </location>
</feature>
<dbReference type="Pfam" id="PF13563">
    <property type="entry name" value="2_5_RNA_ligase2"/>
    <property type="match status" value="1"/>
</dbReference>
<comment type="catalytic activity">
    <reaction evidence="2">
        <text>a 3'-end 2',3'-cyclophospho-ribonucleotide-RNA + H2O = a 3'-end 2'-phospho-ribonucleotide-RNA + H(+)</text>
        <dbReference type="Rhea" id="RHEA:11828"/>
        <dbReference type="Rhea" id="RHEA-COMP:10464"/>
        <dbReference type="Rhea" id="RHEA-COMP:17353"/>
        <dbReference type="ChEBI" id="CHEBI:15377"/>
        <dbReference type="ChEBI" id="CHEBI:15378"/>
        <dbReference type="ChEBI" id="CHEBI:83064"/>
        <dbReference type="ChEBI" id="CHEBI:173113"/>
        <dbReference type="EC" id="3.1.4.58"/>
    </reaction>
</comment>
<keyword evidence="1 2" id="KW-0378">Hydrolase</keyword>
<evidence type="ECO:0000313" key="4">
    <source>
        <dbReference type="EMBL" id="AYC32670.1"/>
    </source>
</evidence>
<dbReference type="KEGG" id="pcav:D3880_09845"/>
<dbReference type="PANTHER" id="PTHR35561">
    <property type="entry name" value="RNA 2',3'-CYCLIC PHOSPHODIESTERASE"/>
    <property type="match status" value="1"/>
</dbReference>
<evidence type="ECO:0000256" key="1">
    <source>
        <dbReference type="ARBA" id="ARBA00022801"/>
    </source>
</evidence>
<protein>
    <recommendedName>
        <fullName evidence="2">RNA 2',3'-cyclic phosphodiesterase</fullName>
        <shortName evidence="2">RNA 2',3'-CPDase</shortName>
        <ecNumber evidence="2">3.1.4.58</ecNumber>
    </recommendedName>
</protein>
<feature type="short sequence motif" description="HXTX 1" evidence="2">
    <location>
        <begin position="42"/>
        <end position="45"/>
    </location>
</feature>
<dbReference type="HAMAP" id="MF_01940">
    <property type="entry name" value="RNA_CPDase"/>
    <property type="match status" value="1"/>
</dbReference>
<dbReference type="PANTHER" id="PTHR35561:SF1">
    <property type="entry name" value="RNA 2',3'-CYCLIC PHOSPHODIESTERASE"/>
    <property type="match status" value="1"/>
</dbReference>
<dbReference type="EMBL" id="CP032419">
    <property type="protein sequence ID" value="AYC32670.1"/>
    <property type="molecule type" value="Genomic_DNA"/>
</dbReference>
<dbReference type="Proteomes" id="UP000265560">
    <property type="component" value="Chromosome"/>
</dbReference>
<organism evidence="4 5">
    <name type="scientific">Pseudomonas cavernae</name>
    <dbReference type="NCBI Taxonomy" id="2320867"/>
    <lineage>
        <taxon>Bacteria</taxon>
        <taxon>Pseudomonadati</taxon>
        <taxon>Pseudomonadota</taxon>
        <taxon>Gammaproteobacteria</taxon>
        <taxon>Pseudomonadales</taxon>
        <taxon>Pseudomonadaceae</taxon>
        <taxon>Pseudomonas</taxon>
    </lineage>
</organism>
<feature type="active site" description="Proton donor" evidence="2">
    <location>
        <position position="42"/>
    </location>
</feature>
<dbReference type="GO" id="GO:0008664">
    <property type="term" value="F:RNA 2',3'-cyclic 3'-phosphodiesterase activity"/>
    <property type="evidence" value="ECO:0007669"/>
    <property type="project" value="UniProtKB-EC"/>
</dbReference>
<feature type="region of interest" description="Disordered" evidence="3">
    <location>
        <begin position="173"/>
        <end position="206"/>
    </location>
</feature>
<evidence type="ECO:0000256" key="3">
    <source>
        <dbReference type="SAM" id="MobiDB-lite"/>
    </source>
</evidence>
<keyword evidence="5" id="KW-1185">Reference proteome</keyword>
<feature type="short sequence motif" description="HXTX 2" evidence="2">
    <location>
        <begin position="123"/>
        <end position="126"/>
    </location>
</feature>
<dbReference type="InterPro" id="IPR004175">
    <property type="entry name" value="RNA_CPDase"/>
</dbReference>
<feature type="compositionally biased region" description="Polar residues" evidence="3">
    <location>
        <begin position="190"/>
        <end position="206"/>
    </location>
</feature>
<dbReference type="RefSeq" id="WP_119893291.1">
    <property type="nucleotide sequence ID" value="NZ_CP032419.1"/>
</dbReference>
<sequence>MTTPPLRLFFALPCPPEQAQAMVDWRDSLSTHSRPVTANNLHLTLIFLGAQPRGRLPELKALAASIDGHSFRLQLDRLERWNNGLLHLALSQPPEALLQLVHELRERLQLVGFNLESRAFHPHLTLARHCSRLPAGPAPAFAWQVEHFALFVSESNAKGTRYRVLSQWPLLPPSRNNDAAVGHKPGGNTARDSQGDGESNSQRMTD</sequence>
<dbReference type="AlphaFoldDB" id="A0A385Z2F1"/>
<dbReference type="OrthoDB" id="7061261at2"/>
<dbReference type="InterPro" id="IPR009097">
    <property type="entry name" value="Cyclic_Pdiesterase"/>
</dbReference>
<gene>
    <name evidence="4" type="primary">thpR</name>
    <name evidence="4" type="ORF">D3880_09845</name>
</gene>
<evidence type="ECO:0000313" key="5">
    <source>
        <dbReference type="Proteomes" id="UP000265560"/>
    </source>
</evidence>
<name>A0A385Z2F1_9PSED</name>
<dbReference type="EC" id="3.1.4.58" evidence="2"/>
<comment type="similarity">
    <text evidence="2">Belongs to the 2H phosphoesterase superfamily. ThpR family.</text>
</comment>
<comment type="function">
    <text evidence="2">Hydrolyzes RNA 2',3'-cyclic phosphodiester to an RNA 2'-phosphomonoester.</text>
</comment>
<accession>A0A385Z2F1</accession>
<dbReference type="NCBIfam" id="TIGR02258">
    <property type="entry name" value="2_5_ligase"/>
    <property type="match status" value="1"/>
</dbReference>
<dbReference type="GO" id="GO:0004113">
    <property type="term" value="F:2',3'-cyclic-nucleotide 3'-phosphodiesterase activity"/>
    <property type="evidence" value="ECO:0007669"/>
    <property type="project" value="InterPro"/>
</dbReference>